<comment type="caution">
    <text evidence="1">The sequence shown here is derived from an EMBL/GenBank/DDBJ whole genome shotgun (WGS) entry which is preliminary data.</text>
</comment>
<organism evidence="1 2">
    <name type="scientific">Coprococcus eutactus</name>
    <dbReference type="NCBI Taxonomy" id="33043"/>
    <lineage>
        <taxon>Bacteria</taxon>
        <taxon>Bacillati</taxon>
        <taxon>Bacillota</taxon>
        <taxon>Clostridia</taxon>
        <taxon>Lachnospirales</taxon>
        <taxon>Lachnospiraceae</taxon>
        <taxon>Coprococcus</taxon>
    </lineage>
</organism>
<dbReference type="Proteomes" id="UP000660047">
    <property type="component" value="Unassembled WGS sequence"/>
</dbReference>
<proteinExistence type="predicted"/>
<sequence>MANIVNLKEYLRRVFKDLKEYTDGLSPEELEEFHEKCRNLFKNGEGDYSDRYLLAYYVMEYARAYGFEFSRAYTDILARILKSKKEVSSVSFGCGTGIDYWGMSHAARVILRNDKVSLSYTGIDPANWAYKISDSPDMPAGDQVDINSIHDPAGGDGCRCSDFGEYLSLMESDRSRKLPDIYFFPHSLKEVCLHTVPDGGAEQYRYNAYQSMARFSGLIGSRLEKGETLYIAVTYRRKPQGLEHYHAYDTRYATYLVDCLTRRELKVSQLKPGHITRPGYQDMEIINDTEENKKYYFRYEQNHFYTGKRCADGEKLELWQMGNDDFGSFDKLFYGEDNSPAITDVQTWIDVVGRNLHSMDNVANMCYQVFKIRANEHDDAAIQNAYLYGNESVDMVEKALRTFEFPIEKDRLSLRAMVYNLHKHLESQDMHEQITDKVIINMESIANGLIDDGLLQADIDDDCVTYNETVLGNQMGVYVYKDRNGRNAVGLDSFAQQSVVANLVSGGYLKVRSDGDERRS</sequence>
<gene>
    <name evidence="1" type="ORF">COEU31_00480</name>
</gene>
<evidence type="ECO:0000313" key="2">
    <source>
        <dbReference type="Proteomes" id="UP000660047"/>
    </source>
</evidence>
<protein>
    <submittedName>
        <fullName evidence="1">Uncharacterized protein</fullName>
    </submittedName>
</protein>
<evidence type="ECO:0000313" key="1">
    <source>
        <dbReference type="EMBL" id="GFO93002.1"/>
    </source>
</evidence>
<dbReference type="RefSeq" id="WP_156327893.1">
    <property type="nucleotide sequence ID" value="NZ_BLYL01000001.1"/>
</dbReference>
<reference evidence="1" key="1">
    <citation type="submission" date="2020-06" db="EMBL/GenBank/DDBJ databases">
        <title>Characterization of fructooligosaccharide metabolism and fructooligosaccharide-degrading enzymes in human commensal butyrate producers.</title>
        <authorList>
            <person name="Tanno H."/>
            <person name="Fujii T."/>
            <person name="Hirano K."/>
            <person name="Maeno S."/>
            <person name="Tonozuka T."/>
            <person name="Sakamoto M."/>
            <person name="Ohkuma M."/>
            <person name="Tochio T."/>
            <person name="Endo A."/>
        </authorList>
    </citation>
    <scope>NUCLEOTIDE SEQUENCE</scope>
    <source>
        <strain evidence="1">JCM 31265</strain>
    </source>
</reference>
<name>A0AAI9NX21_9FIRM</name>
<accession>A0AAI9NX21</accession>
<dbReference type="AlphaFoldDB" id="A0AAI9NX21"/>
<dbReference type="EMBL" id="BLYL01000001">
    <property type="protein sequence ID" value="GFO93002.1"/>
    <property type="molecule type" value="Genomic_DNA"/>
</dbReference>